<dbReference type="InterPro" id="IPR036915">
    <property type="entry name" value="Cyclin-like_sf"/>
</dbReference>
<gene>
    <name evidence="3" type="ORF">PECAL_1P25550</name>
</gene>
<dbReference type="CDD" id="cd20540">
    <property type="entry name" value="CYCLIN_CCNY_like"/>
    <property type="match status" value="1"/>
</dbReference>
<dbReference type="Proteomes" id="UP000789595">
    <property type="component" value="Unassembled WGS sequence"/>
</dbReference>
<dbReference type="SUPFAM" id="SSF47954">
    <property type="entry name" value="Cyclin-like"/>
    <property type="match status" value="1"/>
</dbReference>
<feature type="domain" description="Cyclin N-terminal" evidence="2">
    <location>
        <begin position="249"/>
        <end position="349"/>
    </location>
</feature>
<accession>A0A8J2S654</accession>
<dbReference type="InterPro" id="IPR006671">
    <property type="entry name" value="Cyclin_N"/>
</dbReference>
<organism evidence="3 4">
    <name type="scientific">Pelagomonas calceolata</name>
    <dbReference type="NCBI Taxonomy" id="35677"/>
    <lineage>
        <taxon>Eukaryota</taxon>
        <taxon>Sar</taxon>
        <taxon>Stramenopiles</taxon>
        <taxon>Ochrophyta</taxon>
        <taxon>Pelagophyceae</taxon>
        <taxon>Pelagomonadales</taxon>
        <taxon>Pelagomonadaceae</taxon>
        <taxon>Pelagomonas</taxon>
    </lineage>
</organism>
<feature type="region of interest" description="Disordered" evidence="1">
    <location>
        <begin position="40"/>
        <end position="113"/>
    </location>
</feature>
<evidence type="ECO:0000313" key="3">
    <source>
        <dbReference type="EMBL" id="CAH0366083.1"/>
    </source>
</evidence>
<dbReference type="AlphaFoldDB" id="A0A8J2S654"/>
<dbReference type="PANTHER" id="PTHR14248">
    <property type="entry name" value="CYCLIN Y, ISOFORM A"/>
    <property type="match status" value="1"/>
</dbReference>
<feature type="compositionally biased region" description="Polar residues" evidence="1">
    <location>
        <begin position="89"/>
        <end position="112"/>
    </location>
</feature>
<dbReference type="Gene3D" id="1.10.472.10">
    <property type="entry name" value="Cyclin-like"/>
    <property type="match status" value="1"/>
</dbReference>
<dbReference type="OrthoDB" id="10250320at2759"/>
<comment type="caution">
    <text evidence="3">The sequence shown here is derived from an EMBL/GenBank/DDBJ whole genome shotgun (WGS) entry which is preliminary data.</text>
</comment>
<evidence type="ECO:0000259" key="2">
    <source>
        <dbReference type="Pfam" id="PF00134"/>
    </source>
</evidence>
<dbReference type="EMBL" id="CAKKNE010000001">
    <property type="protein sequence ID" value="CAH0366083.1"/>
    <property type="molecule type" value="Genomic_DNA"/>
</dbReference>
<sequence length="414" mass="46627">MIEQPLPPPKELDLGAAAARDELKDLDPLGAAAGRRAKVVAAGHAAADHKTTILVPPQRPKRVGFIEEKIPEDAPAPAEEKRPPRASRLSLSTSPSDAGSVKNRLSISQSPEGLSLTDEKALFTPTHVVSTPSVPRRVPYASPAIRIQSNRHQQVGSASGSVSRPDFDDCLRRSAAVLHKHVTVCDWRRRRAARDRPETLDTGQFRDSAARLFDEARYAAPRKAATIFRLPLAYGAFHVSTRTLAPKYTTPSMRDIYDFMSALFLKAHLSSECSVVCLIYVERLMEKAHVPFDDRTWRPVLLCSMLLASKVWQDCASWNVEFSAVFPQFGLAALNRLERVFVTQIGWDMYISQSLYAKYYFALRSLNEKQDFRRRYNRFVLDDRREPAPKDARIVEQRSTKIRSEWVKALSKSI</sequence>
<name>A0A8J2S654_9STRA</name>
<protein>
    <recommendedName>
        <fullName evidence="2">Cyclin N-terminal domain-containing protein</fullName>
    </recommendedName>
</protein>
<evidence type="ECO:0000313" key="4">
    <source>
        <dbReference type="Proteomes" id="UP000789595"/>
    </source>
</evidence>
<keyword evidence="4" id="KW-1185">Reference proteome</keyword>
<dbReference type="Pfam" id="PF00134">
    <property type="entry name" value="Cyclin_N"/>
    <property type="match status" value="1"/>
</dbReference>
<reference evidence="3" key="1">
    <citation type="submission" date="2021-11" db="EMBL/GenBank/DDBJ databases">
        <authorList>
            <consortium name="Genoscope - CEA"/>
            <person name="William W."/>
        </authorList>
    </citation>
    <scope>NUCLEOTIDE SEQUENCE</scope>
</reference>
<evidence type="ECO:0000256" key="1">
    <source>
        <dbReference type="SAM" id="MobiDB-lite"/>
    </source>
</evidence>
<feature type="compositionally biased region" description="Basic and acidic residues" evidence="1">
    <location>
        <begin position="64"/>
        <end position="83"/>
    </location>
</feature>
<proteinExistence type="predicted"/>